<feature type="compositionally biased region" description="Low complexity" evidence="1">
    <location>
        <begin position="43"/>
        <end position="58"/>
    </location>
</feature>
<accession>A0A1F5NQL8</accession>
<keyword evidence="2" id="KW-1133">Transmembrane helix</keyword>
<protein>
    <submittedName>
        <fullName evidence="3">Uncharacterized protein</fullName>
    </submittedName>
</protein>
<dbReference type="AlphaFoldDB" id="A0A1F5NQL8"/>
<evidence type="ECO:0000313" key="4">
    <source>
        <dbReference type="Proteomes" id="UP000176233"/>
    </source>
</evidence>
<gene>
    <name evidence="3" type="ORF">A2660_00490</name>
</gene>
<name>A0A1F5NQL8_9BACT</name>
<dbReference type="Proteomes" id="UP000176233">
    <property type="component" value="Unassembled WGS sequence"/>
</dbReference>
<evidence type="ECO:0000313" key="3">
    <source>
        <dbReference type="EMBL" id="OGE79918.1"/>
    </source>
</evidence>
<feature type="region of interest" description="Disordered" evidence="1">
    <location>
        <begin position="39"/>
        <end position="90"/>
    </location>
</feature>
<feature type="compositionally biased region" description="Polar residues" evidence="1">
    <location>
        <begin position="67"/>
        <end position="85"/>
    </location>
</feature>
<dbReference type="EMBL" id="MFEJ01000024">
    <property type="protein sequence ID" value="OGE79918.1"/>
    <property type="molecule type" value="Genomic_DNA"/>
</dbReference>
<proteinExistence type="predicted"/>
<keyword evidence="2" id="KW-0472">Membrane</keyword>
<comment type="caution">
    <text evidence="3">The sequence shown here is derived from an EMBL/GenBank/DDBJ whole genome shotgun (WGS) entry which is preliminary data.</text>
</comment>
<organism evidence="3 4">
    <name type="scientific">Candidatus Doudnabacteria bacterium RIFCSPHIGHO2_01_FULL_45_18</name>
    <dbReference type="NCBI Taxonomy" id="1817823"/>
    <lineage>
        <taxon>Bacteria</taxon>
        <taxon>Candidatus Doudnaibacteriota</taxon>
    </lineage>
</organism>
<evidence type="ECO:0000256" key="2">
    <source>
        <dbReference type="SAM" id="Phobius"/>
    </source>
</evidence>
<feature type="transmembrane region" description="Helical" evidence="2">
    <location>
        <begin position="17"/>
        <end position="36"/>
    </location>
</feature>
<keyword evidence="2" id="KW-0812">Transmembrane</keyword>
<evidence type="ECO:0000256" key="1">
    <source>
        <dbReference type="SAM" id="MobiDB-lite"/>
    </source>
</evidence>
<reference evidence="3 4" key="1">
    <citation type="journal article" date="2016" name="Nat. Commun.">
        <title>Thousands of microbial genomes shed light on interconnected biogeochemical processes in an aquifer system.</title>
        <authorList>
            <person name="Anantharaman K."/>
            <person name="Brown C.T."/>
            <person name="Hug L.A."/>
            <person name="Sharon I."/>
            <person name="Castelle C.J."/>
            <person name="Probst A.J."/>
            <person name="Thomas B.C."/>
            <person name="Singh A."/>
            <person name="Wilkins M.J."/>
            <person name="Karaoz U."/>
            <person name="Brodie E.L."/>
            <person name="Williams K.H."/>
            <person name="Hubbard S.S."/>
            <person name="Banfield J.F."/>
        </authorList>
    </citation>
    <scope>NUCLEOTIDE SEQUENCE [LARGE SCALE GENOMIC DNA]</scope>
</reference>
<sequence length="230" mass="24665">MEPNSDQSANPGFLRKYQGSLIIAAIVVVAIVIFVANRNGGPENQNENEQTNEQTDNTDQNEDQDNLRQNGSTDNDGSAQSTGNVTAKGILMSSDDPIRGNLMLTSEASKIYIATVRDFSVLLQKQVTLQAEGDINNFKFLGFAEGQGLVSGTDTQAVGGGDTLPVADVRFEGTFRTSDNVDRGNYMIVSGSTKVWLISVRDYSPLLGMEAVLTATGTIDSFTNATVVKK</sequence>